<dbReference type="EMBL" id="JAGYWB010000006">
    <property type="protein sequence ID" value="KAI0519726.1"/>
    <property type="molecule type" value="Genomic_DNA"/>
</dbReference>
<comment type="caution">
    <text evidence="1">The sequence shown here is derived from an EMBL/GenBank/DDBJ whole genome shotgun (WGS) entry which is preliminary data.</text>
</comment>
<gene>
    <name evidence="1" type="ORF">KFK09_007185</name>
</gene>
<dbReference type="GO" id="GO:0005634">
    <property type="term" value="C:nucleus"/>
    <property type="evidence" value="ECO:0007669"/>
    <property type="project" value="TreeGrafter"/>
</dbReference>
<dbReference type="PANTHER" id="PTHR13271:SF34">
    <property type="entry name" value="N-LYSINE METHYLTRANSFERASE SETD6"/>
    <property type="match status" value="1"/>
</dbReference>
<accession>A0A8T3BUG5</accession>
<organism evidence="1 2">
    <name type="scientific">Dendrobium nobile</name>
    <name type="common">Orchid</name>
    <dbReference type="NCBI Taxonomy" id="94219"/>
    <lineage>
        <taxon>Eukaryota</taxon>
        <taxon>Viridiplantae</taxon>
        <taxon>Streptophyta</taxon>
        <taxon>Embryophyta</taxon>
        <taxon>Tracheophyta</taxon>
        <taxon>Spermatophyta</taxon>
        <taxon>Magnoliopsida</taxon>
        <taxon>Liliopsida</taxon>
        <taxon>Asparagales</taxon>
        <taxon>Orchidaceae</taxon>
        <taxon>Epidendroideae</taxon>
        <taxon>Malaxideae</taxon>
        <taxon>Dendrobiinae</taxon>
        <taxon>Dendrobium</taxon>
    </lineage>
</organism>
<evidence type="ECO:0000313" key="2">
    <source>
        <dbReference type="Proteomes" id="UP000829196"/>
    </source>
</evidence>
<evidence type="ECO:0000313" key="1">
    <source>
        <dbReference type="EMBL" id="KAI0519726.1"/>
    </source>
</evidence>
<keyword evidence="2" id="KW-1185">Reference proteome</keyword>
<dbReference type="GO" id="GO:0016279">
    <property type="term" value="F:protein-lysine N-methyltransferase activity"/>
    <property type="evidence" value="ECO:0007669"/>
    <property type="project" value="TreeGrafter"/>
</dbReference>
<dbReference type="OrthoDB" id="441812at2759"/>
<dbReference type="InterPro" id="IPR050600">
    <property type="entry name" value="SETD3_SETD6_MTase"/>
</dbReference>
<dbReference type="SMR" id="A0A8T3BUG5"/>
<dbReference type="SUPFAM" id="SSF82199">
    <property type="entry name" value="SET domain"/>
    <property type="match status" value="1"/>
</dbReference>
<reference evidence="1" key="1">
    <citation type="journal article" date="2022" name="Front. Genet.">
        <title>Chromosome-Scale Assembly of the Dendrobium nobile Genome Provides Insights Into the Molecular Mechanism of the Biosynthesis of the Medicinal Active Ingredient of Dendrobium.</title>
        <authorList>
            <person name="Xu Q."/>
            <person name="Niu S.-C."/>
            <person name="Li K.-L."/>
            <person name="Zheng P.-J."/>
            <person name="Zhang X.-J."/>
            <person name="Jia Y."/>
            <person name="Liu Y."/>
            <person name="Niu Y.-X."/>
            <person name="Yu L.-H."/>
            <person name="Chen D.-F."/>
            <person name="Zhang G.-Q."/>
        </authorList>
    </citation>
    <scope>NUCLEOTIDE SEQUENCE</scope>
    <source>
        <tissue evidence="1">Leaf</tissue>
    </source>
</reference>
<sequence>MSRSLRAYKRWMKSHGFVYSDALEFVDSIDSGISVRALCDLKEGDLVATIPKSSCLTIRTSGISSVIEDAGLGGFLGLAMALMYERSLGAASPWEGYLQLLPERECVPLVWSLEEVDKLLVGTELHKIIIEDKKFLYEDWKE</sequence>
<dbReference type="InterPro" id="IPR046341">
    <property type="entry name" value="SET_dom_sf"/>
</dbReference>
<dbReference type="Proteomes" id="UP000829196">
    <property type="component" value="Unassembled WGS sequence"/>
</dbReference>
<protein>
    <recommendedName>
        <fullName evidence="3">SET domain-containing protein</fullName>
    </recommendedName>
</protein>
<dbReference type="Gene3D" id="3.90.1410.10">
    <property type="entry name" value="set domain protein methyltransferase, domain 1"/>
    <property type="match status" value="1"/>
</dbReference>
<evidence type="ECO:0008006" key="3">
    <source>
        <dbReference type="Google" id="ProtNLM"/>
    </source>
</evidence>
<dbReference type="AlphaFoldDB" id="A0A8T3BUG5"/>
<name>A0A8T3BUG5_DENNO</name>
<proteinExistence type="predicted"/>
<dbReference type="PANTHER" id="PTHR13271">
    <property type="entry name" value="UNCHARACTERIZED PUTATIVE METHYLTRANSFERASE"/>
    <property type="match status" value="1"/>
</dbReference>
<dbReference type="CDD" id="cd10527">
    <property type="entry name" value="SET_LSMT"/>
    <property type="match status" value="1"/>
</dbReference>